<dbReference type="SUPFAM" id="SSF53335">
    <property type="entry name" value="S-adenosyl-L-methionine-dependent methyltransferases"/>
    <property type="match status" value="1"/>
</dbReference>
<dbReference type="PANTHER" id="PTHR43464:SF19">
    <property type="entry name" value="UBIQUINONE BIOSYNTHESIS O-METHYLTRANSFERASE, MITOCHONDRIAL"/>
    <property type="match status" value="1"/>
</dbReference>
<dbReference type="Gene3D" id="3.40.50.150">
    <property type="entry name" value="Vaccinia Virus protein VP39"/>
    <property type="match status" value="1"/>
</dbReference>
<keyword evidence="2 6" id="KW-0808">Transferase</keyword>
<dbReference type="PANTHER" id="PTHR43464">
    <property type="entry name" value="METHYLTRANSFERASE"/>
    <property type="match status" value="1"/>
</dbReference>
<evidence type="ECO:0000256" key="2">
    <source>
        <dbReference type="ARBA" id="ARBA00022679"/>
    </source>
</evidence>
<evidence type="ECO:0000256" key="1">
    <source>
        <dbReference type="ARBA" id="ARBA00022603"/>
    </source>
</evidence>
<evidence type="ECO:0000313" key="6">
    <source>
        <dbReference type="EMBL" id="ROP27017.1"/>
    </source>
</evidence>
<dbReference type="CDD" id="cd02440">
    <property type="entry name" value="AdoMet_MTases"/>
    <property type="match status" value="1"/>
</dbReference>
<accession>A0A3N1G9V7</accession>
<gene>
    <name evidence="6" type="ORF">EDC03_2945</name>
</gene>
<comment type="caution">
    <text evidence="6">The sequence shown here is derived from an EMBL/GenBank/DDBJ whole genome shotgun (WGS) entry which is preliminary data.</text>
</comment>
<organism evidence="6 7">
    <name type="scientific">Pseudokineococcus lusitanus</name>
    <dbReference type="NCBI Taxonomy" id="763993"/>
    <lineage>
        <taxon>Bacteria</taxon>
        <taxon>Bacillati</taxon>
        <taxon>Actinomycetota</taxon>
        <taxon>Actinomycetes</taxon>
        <taxon>Kineosporiales</taxon>
        <taxon>Kineosporiaceae</taxon>
        <taxon>Pseudokineococcus</taxon>
    </lineage>
</organism>
<feature type="compositionally biased region" description="Basic and acidic residues" evidence="4">
    <location>
        <begin position="12"/>
        <end position="22"/>
    </location>
</feature>
<feature type="region of interest" description="Disordered" evidence="4">
    <location>
        <begin position="1"/>
        <end position="22"/>
    </location>
</feature>
<keyword evidence="7" id="KW-1185">Reference proteome</keyword>
<name>A0A3N1G9V7_9ACTN</name>
<dbReference type="InterPro" id="IPR041698">
    <property type="entry name" value="Methyltransf_25"/>
</dbReference>
<evidence type="ECO:0000256" key="4">
    <source>
        <dbReference type="SAM" id="MobiDB-lite"/>
    </source>
</evidence>
<proteinExistence type="predicted"/>
<dbReference type="InterPro" id="IPR029063">
    <property type="entry name" value="SAM-dependent_MTases_sf"/>
</dbReference>
<sequence length="219" mass="23858">MSAPTGAGCPQDPDRSDLPPFDGEHFDALYRGDADPWRVRGDWYERRKRALALAALPRERYGRVLEIGCSNGVMTVELARRAGRLTALDASAVAVDLARREVAAAGLGGADVDVRRGTVPDDLPSGPGAVVDLVVLSEVGYFLRPDALDELVARLPALLAPGGELLAVHWRRDPETLPVPGDEVHRRLRRLEDDGAEHLVAHVEEPFLLDVWRRPGDDG</sequence>
<dbReference type="InParanoid" id="A0A3N1G9V7"/>
<evidence type="ECO:0000313" key="7">
    <source>
        <dbReference type="Proteomes" id="UP000276232"/>
    </source>
</evidence>
<dbReference type="GO" id="GO:0008168">
    <property type="term" value="F:methyltransferase activity"/>
    <property type="evidence" value="ECO:0007669"/>
    <property type="project" value="UniProtKB-KW"/>
</dbReference>
<keyword evidence="3" id="KW-0949">S-adenosyl-L-methionine</keyword>
<dbReference type="AlphaFoldDB" id="A0A3N1G9V7"/>
<dbReference type="EMBL" id="RJKN01000008">
    <property type="protein sequence ID" value="ROP27017.1"/>
    <property type="molecule type" value="Genomic_DNA"/>
</dbReference>
<evidence type="ECO:0000256" key="3">
    <source>
        <dbReference type="ARBA" id="ARBA00022691"/>
    </source>
</evidence>
<dbReference type="GO" id="GO:0032259">
    <property type="term" value="P:methylation"/>
    <property type="evidence" value="ECO:0007669"/>
    <property type="project" value="UniProtKB-KW"/>
</dbReference>
<dbReference type="RefSeq" id="WP_123381017.1">
    <property type="nucleotide sequence ID" value="NZ_RJKN01000008.1"/>
</dbReference>
<protein>
    <submittedName>
        <fullName evidence="6">Methyltransferase family protein</fullName>
    </submittedName>
</protein>
<keyword evidence="1 6" id="KW-0489">Methyltransferase</keyword>
<dbReference type="OrthoDB" id="116799at2"/>
<dbReference type="Proteomes" id="UP000276232">
    <property type="component" value="Unassembled WGS sequence"/>
</dbReference>
<reference evidence="6 7" key="1">
    <citation type="journal article" date="2015" name="Stand. Genomic Sci.">
        <title>Genomic Encyclopedia of Bacterial and Archaeal Type Strains, Phase III: the genomes of soil and plant-associated and newly described type strains.</title>
        <authorList>
            <person name="Whitman W.B."/>
            <person name="Woyke T."/>
            <person name="Klenk H.P."/>
            <person name="Zhou Y."/>
            <person name="Lilburn T.G."/>
            <person name="Beck B.J."/>
            <person name="De Vos P."/>
            <person name="Vandamme P."/>
            <person name="Eisen J.A."/>
            <person name="Garrity G."/>
            <person name="Hugenholtz P."/>
            <person name="Kyrpides N.C."/>
        </authorList>
    </citation>
    <scope>NUCLEOTIDE SEQUENCE [LARGE SCALE GENOMIC DNA]</scope>
    <source>
        <strain evidence="6 7">CECT 7306</strain>
    </source>
</reference>
<dbReference type="Pfam" id="PF13649">
    <property type="entry name" value="Methyltransf_25"/>
    <property type="match status" value="1"/>
</dbReference>
<feature type="domain" description="Methyltransferase" evidence="5">
    <location>
        <begin position="64"/>
        <end position="163"/>
    </location>
</feature>
<evidence type="ECO:0000259" key="5">
    <source>
        <dbReference type="Pfam" id="PF13649"/>
    </source>
</evidence>